<protein>
    <submittedName>
        <fullName evidence="1">Uncharacterized protein</fullName>
    </submittedName>
</protein>
<dbReference type="AlphaFoldDB" id="A0AA95KP29"/>
<reference evidence="1" key="2">
    <citation type="submission" date="2023-04" db="EMBL/GenBank/DDBJ databases">
        <authorList>
            <person name="Beletskiy A.V."/>
            <person name="Mardanov A.V."/>
            <person name="Ravin N.V."/>
        </authorList>
    </citation>
    <scope>NUCLEOTIDE SEQUENCE</scope>
    <source>
        <strain evidence="1">GKL-02</strain>
    </source>
</reference>
<dbReference type="EMBL" id="CP124756">
    <property type="protein sequence ID" value="WGZ95505.1"/>
    <property type="molecule type" value="Genomic_DNA"/>
</dbReference>
<sequence length="124" mass="13920">MTIRANHRGIQSGRTGFFARRFAFQHKTITAIQVDKPRIGTVINLQQINAPFKHVSVHLIIRMSRLRLFHAKQFAQFTEEQLEIGFFRAVFALPALNESICVCVGGDHKSPCLPDKCGVGAMIT</sequence>
<reference evidence="1" key="1">
    <citation type="journal article" date="2023" name="Int. J. Mol. Sci.">
        <title>Metagenomics Revealed a New Genus 'Candidatus Thiocaldithrix dubininis' gen. nov., sp. nov. and a New Species 'Candidatus Thiothrix putei' sp. nov. in the Family Thiotrichaceae, Some Members of Which Have Traits of Both Na+- and H+-Motive Energetics.</title>
        <authorList>
            <person name="Ravin N.V."/>
            <person name="Muntyan M.S."/>
            <person name="Smolyakov D.D."/>
            <person name="Rudenko T.S."/>
            <person name="Beletsky A.V."/>
            <person name="Mardanov A.V."/>
            <person name="Grabovich M.Y."/>
        </authorList>
    </citation>
    <scope>NUCLEOTIDE SEQUENCE</scope>
    <source>
        <strain evidence="1">GKL-02</strain>
    </source>
</reference>
<accession>A0AA95KP29</accession>
<dbReference type="Proteomes" id="UP001301326">
    <property type="component" value="Chromosome"/>
</dbReference>
<evidence type="ECO:0000313" key="1">
    <source>
        <dbReference type="EMBL" id="WGZ95505.1"/>
    </source>
</evidence>
<name>A0AA95KP29_9GAMM</name>
<proteinExistence type="predicted"/>
<dbReference type="KEGG" id="tput:QJT81_05825"/>
<gene>
    <name evidence="1" type="ORF">QJT81_05825</name>
</gene>
<organism evidence="1">
    <name type="scientific">Candidatus Thiothrix putei</name>
    <dbReference type="NCBI Taxonomy" id="3080811"/>
    <lineage>
        <taxon>Bacteria</taxon>
        <taxon>Pseudomonadati</taxon>
        <taxon>Pseudomonadota</taxon>
        <taxon>Gammaproteobacteria</taxon>
        <taxon>Thiotrichales</taxon>
        <taxon>Thiotrichaceae</taxon>
        <taxon>Thiothrix</taxon>
    </lineage>
</organism>